<organism evidence="3 4">
    <name type="scientific">Prauserella shujinwangii</name>
    <dbReference type="NCBI Taxonomy" id="1453103"/>
    <lineage>
        <taxon>Bacteria</taxon>
        <taxon>Bacillati</taxon>
        <taxon>Actinomycetota</taxon>
        <taxon>Actinomycetes</taxon>
        <taxon>Pseudonocardiales</taxon>
        <taxon>Pseudonocardiaceae</taxon>
        <taxon>Prauserella</taxon>
    </lineage>
</organism>
<reference evidence="3 4" key="1">
    <citation type="submission" date="2018-03" db="EMBL/GenBank/DDBJ databases">
        <title>Genomic Encyclopedia of Type Strains, Phase III (KMG-III): the genomes of soil and plant-associated and newly described type strains.</title>
        <authorList>
            <person name="Whitman W."/>
        </authorList>
    </citation>
    <scope>NUCLEOTIDE SEQUENCE [LARGE SCALE GENOMIC DNA]</scope>
    <source>
        <strain evidence="3 4">CGMCC 4.7125</strain>
    </source>
</reference>
<dbReference type="GO" id="GO:0016627">
    <property type="term" value="F:oxidoreductase activity, acting on the CH-CH group of donors"/>
    <property type="evidence" value="ECO:0007669"/>
    <property type="project" value="TreeGrafter"/>
</dbReference>
<dbReference type="Gene3D" id="2.30.110.10">
    <property type="entry name" value="Electron Transport, Fmn-binding Protein, Chain A"/>
    <property type="match status" value="1"/>
</dbReference>
<protein>
    <submittedName>
        <fullName evidence="3">PPOX class probable F420-dependent enzyme</fullName>
    </submittedName>
</protein>
<dbReference type="SUPFAM" id="SSF50475">
    <property type="entry name" value="FMN-binding split barrel"/>
    <property type="match status" value="1"/>
</dbReference>
<dbReference type="GO" id="GO:0005829">
    <property type="term" value="C:cytosol"/>
    <property type="evidence" value="ECO:0007669"/>
    <property type="project" value="TreeGrafter"/>
</dbReference>
<evidence type="ECO:0000313" key="4">
    <source>
        <dbReference type="Proteomes" id="UP000238362"/>
    </source>
</evidence>
<dbReference type="Pfam" id="PF01243">
    <property type="entry name" value="PNPOx_N"/>
    <property type="match status" value="1"/>
</dbReference>
<gene>
    <name evidence="3" type="ORF">B0I33_110283</name>
</gene>
<keyword evidence="4" id="KW-1185">Reference proteome</keyword>
<dbReference type="GO" id="GO:0070967">
    <property type="term" value="F:coenzyme F420 binding"/>
    <property type="evidence" value="ECO:0007669"/>
    <property type="project" value="TreeGrafter"/>
</dbReference>
<dbReference type="InterPro" id="IPR011576">
    <property type="entry name" value="Pyridox_Oxase_N"/>
</dbReference>
<dbReference type="NCBIfam" id="TIGR03618">
    <property type="entry name" value="Rv1155_F420"/>
    <property type="match status" value="1"/>
</dbReference>
<dbReference type="PANTHER" id="PTHR35176">
    <property type="entry name" value="HEME OXYGENASE HI_0854-RELATED"/>
    <property type="match status" value="1"/>
</dbReference>
<dbReference type="PANTHER" id="PTHR35176:SF1">
    <property type="entry name" value="F420H(2)-DEPENDENT BILIVERDIN REDUCTASE"/>
    <property type="match status" value="1"/>
</dbReference>
<dbReference type="Proteomes" id="UP000238362">
    <property type="component" value="Unassembled WGS sequence"/>
</dbReference>
<proteinExistence type="predicted"/>
<comment type="caution">
    <text evidence="3">The sequence shown here is derived from an EMBL/GenBank/DDBJ whole genome shotgun (WGS) entry which is preliminary data.</text>
</comment>
<evidence type="ECO:0000259" key="2">
    <source>
        <dbReference type="Pfam" id="PF01243"/>
    </source>
</evidence>
<dbReference type="InterPro" id="IPR012349">
    <property type="entry name" value="Split_barrel_FMN-bd"/>
</dbReference>
<dbReference type="InterPro" id="IPR052019">
    <property type="entry name" value="F420H2_bilvrd_red/Heme_oxyg"/>
</dbReference>
<name>A0A2T0LPM2_9PSEU</name>
<sequence>MLAPMPMAPTTASAEVREFWRERHVSTLTTLRPDGRPHVVPVGVTVDDEFGIARVICSRGSVKARNVRAAGPEGAPVAVSQVDRRRWSTLEGRAVVRDDPESVRDAEDRYAERYRRRPRENPQRVVLEITLERRLGMP</sequence>
<dbReference type="AlphaFoldDB" id="A0A2T0LPM2"/>
<evidence type="ECO:0000313" key="3">
    <source>
        <dbReference type="EMBL" id="PRX45183.1"/>
    </source>
</evidence>
<feature type="domain" description="Pyridoxamine 5'-phosphate oxidase N-terminal" evidence="2">
    <location>
        <begin position="14"/>
        <end position="133"/>
    </location>
</feature>
<evidence type="ECO:0000256" key="1">
    <source>
        <dbReference type="ARBA" id="ARBA00023002"/>
    </source>
</evidence>
<dbReference type="EMBL" id="PVNH01000010">
    <property type="protein sequence ID" value="PRX45183.1"/>
    <property type="molecule type" value="Genomic_DNA"/>
</dbReference>
<dbReference type="InterPro" id="IPR019920">
    <property type="entry name" value="F420-binding_dom_put"/>
</dbReference>
<accession>A0A2T0LPM2</accession>
<keyword evidence="1" id="KW-0560">Oxidoreductase</keyword>